<dbReference type="RefSeq" id="WP_073993417.1">
    <property type="nucleotide sequence ID" value="NZ_FQYT01000010.1"/>
</dbReference>
<dbReference type="SUPFAM" id="SSF55190">
    <property type="entry name" value="Arginyl-tRNA synthetase (ArgRS), N-terminal 'additional' domain"/>
    <property type="match status" value="1"/>
</dbReference>
<dbReference type="EMBL" id="FQYT01000010">
    <property type="protein sequence ID" value="SHI99355.1"/>
    <property type="molecule type" value="Genomic_DNA"/>
</dbReference>
<evidence type="ECO:0000256" key="7">
    <source>
        <dbReference type="ARBA" id="ARBA00049339"/>
    </source>
</evidence>
<protein>
    <recommendedName>
        <fullName evidence="8">Arginine--tRNA ligase</fullName>
        <ecNumber evidence="8">6.1.1.19</ecNumber>
    </recommendedName>
    <alternativeName>
        <fullName evidence="8">Arginyl-tRNA synthetase</fullName>
        <shortName evidence="8">ArgRS</shortName>
    </alternativeName>
</protein>
<comment type="catalytic activity">
    <reaction evidence="7 8">
        <text>tRNA(Arg) + L-arginine + ATP = L-arginyl-tRNA(Arg) + AMP + diphosphate</text>
        <dbReference type="Rhea" id="RHEA:20301"/>
        <dbReference type="Rhea" id="RHEA-COMP:9658"/>
        <dbReference type="Rhea" id="RHEA-COMP:9673"/>
        <dbReference type="ChEBI" id="CHEBI:30616"/>
        <dbReference type="ChEBI" id="CHEBI:32682"/>
        <dbReference type="ChEBI" id="CHEBI:33019"/>
        <dbReference type="ChEBI" id="CHEBI:78442"/>
        <dbReference type="ChEBI" id="CHEBI:78513"/>
        <dbReference type="ChEBI" id="CHEBI:456215"/>
        <dbReference type="EC" id="6.1.1.19"/>
    </reaction>
</comment>
<sequence>MKKIIDLLEEKISKAFEESGYDSKYAGVTISNRPDLCEYQCNGSMPAAKQYKKAPFEIASSVVEKLTDKTVFKEINVVNPGFINIILHEGFVSEYVNSMKDEPDRGMDKSEEKLKIIIDYGGANIAKPLHVGHLRSAIIGESIKRICKFMGHDVIGDVHLGDWGLQMGLIITELKERQPKLPYFDENFEGEYPQEAPFTIGELEEIYPAANAKSKTDETFKDAARVATYELQSGRRGYFALWRHILNVSVADLKVNYDNLDVHFEEWKKESDAQPYIPEMVEYMKREGYTRVSDGALVVDVKEETDNKEIPPCMIIKSDGATLYNTTDLATIVERKKLFDPNHIIYVVDKRQGLYFEQIFRCAKKTKLVDDKTRFTFIGFGTMNGKDGKPFKTRDGGVMRLEDLITSINEAVYNKIMENRVETEEEARRVAEIVGLSALKYGDLSNQATKDYVFDIDRFTSFEGNTGPYILYTIVRIKSILEKYKERFPESAAKAADILPAEQIQEKNLMLELLKYNEVIESAYEELAPHRLCAYVFDLANAFNKFYHETNILAQEDIERQMSYVRLIVLVKEILEQCINLLGFEAPDRM</sequence>
<dbReference type="GO" id="GO:0005524">
    <property type="term" value="F:ATP binding"/>
    <property type="evidence" value="ECO:0007669"/>
    <property type="project" value="UniProtKB-UniRule"/>
</dbReference>
<accession>A0A1M6FNW4</accession>
<dbReference type="AlphaFoldDB" id="A0A1M6FNW4"/>
<dbReference type="PRINTS" id="PR01038">
    <property type="entry name" value="TRNASYNTHARG"/>
</dbReference>
<evidence type="ECO:0000256" key="6">
    <source>
        <dbReference type="ARBA" id="ARBA00023146"/>
    </source>
</evidence>
<keyword evidence="6 8" id="KW-0030">Aminoacyl-tRNA synthetase</keyword>
<feature type="domain" description="Arginyl tRNA synthetase N-terminal" evidence="11">
    <location>
        <begin position="2"/>
        <end position="87"/>
    </location>
</feature>
<evidence type="ECO:0000256" key="3">
    <source>
        <dbReference type="ARBA" id="ARBA00022741"/>
    </source>
</evidence>
<dbReference type="InterPro" id="IPR014729">
    <property type="entry name" value="Rossmann-like_a/b/a_fold"/>
</dbReference>
<dbReference type="HAMAP" id="MF_00123">
    <property type="entry name" value="Arg_tRNA_synth"/>
    <property type="match status" value="1"/>
</dbReference>
<dbReference type="GO" id="GO:0004814">
    <property type="term" value="F:arginine-tRNA ligase activity"/>
    <property type="evidence" value="ECO:0007669"/>
    <property type="project" value="UniProtKB-UniRule"/>
</dbReference>
<dbReference type="Gene3D" id="3.30.1360.70">
    <property type="entry name" value="Arginyl tRNA synthetase N-terminal domain"/>
    <property type="match status" value="1"/>
</dbReference>
<keyword evidence="4 8" id="KW-0067">ATP-binding</keyword>
<evidence type="ECO:0000256" key="2">
    <source>
        <dbReference type="ARBA" id="ARBA00022598"/>
    </source>
</evidence>
<dbReference type="Gene3D" id="1.10.730.10">
    <property type="entry name" value="Isoleucyl-tRNA Synthetase, Domain 1"/>
    <property type="match status" value="1"/>
</dbReference>
<evidence type="ECO:0000256" key="8">
    <source>
        <dbReference type="HAMAP-Rule" id="MF_00123"/>
    </source>
</evidence>
<dbReference type="PANTHER" id="PTHR11956">
    <property type="entry name" value="ARGINYL-TRNA SYNTHETASE"/>
    <property type="match status" value="1"/>
</dbReference>
<dbReference type="CDD" id="cd07956">
    <property type="entry name" value="Anticodon_Ia_Arg"/>
    <property type="match status" value="1"/>
</dbReference>
<evidence type="ECO:0000313" key="12">
    <source>
        <dbReference type="EMBL" id="SHI99355.1"/>
    </source>
</evidence>
<dbReference type="STRING" id="1122934.SAMN02745691_01158"/>
<name>A0A1M6FNW4_9FIRM</name>
<dbReference type="SMART" id="SM01016">
    <property type="entry name" value="Arg_tRNA_synt_N"/>
    <property type="match status" value="1"/>
</dbReference>
<dbReference type="SUPFAM" id="SSF52374">
    <property type="entry name" value="Nucleotidylyl transferase"/>
    <property type="match status" value="1"/>
</dbReference>
<dbReference type="InterPro" id="IPR009080">
    <property type="entry name" value="tRNAsynth_Ia_anticodon-bd"/>
</dbReference>
<dbReference type="EC" id="6.1.1.19" evidence="8"/>
<comment type="subunit">
    <text evidence="8">Monomer.</text>
</comment>
<dbReference type="Gene3D" id="3.40.50.620">
    <property type="entry name" value="HUPs"/>
    <property type="match status" value="1"/>
</dbReference>
<dbReference type="InterPro" id="IPR035684">
    <property type="entry name" value="ArgRS_core"/>
</dbReference>
<dbReference type="GO" id="GO:0006420">
    <property type="term" value="P:arginyl-tRNA aminoacylation"/>
    <property type="evidence" value="ECO:0007669"/>
    <property type="project" value="UniProtKB-UniRule"/>
</dbReference>
<dbReference type="InterPro" id="IPR008909">
    <property type="entry name" value="DALR_anticod-bd"/>
</dbReference>
<dbReference type="SUPFAM" id="SSF47323">
    <property type="entry name" value="Anticodon-binding domain of a subclass of class I aminoacyl-tRNA synthetases"/>
    <property type="match status" value="1"/>
</dbReference>
<organism evidence="12 13">
    <name type="scientific">Parasporobacterium paucivorans DSM 15970</name>
    <dbReference type="NCBI Taxonomy" id="1122934"/>
    <lineage>
        <taxon>Bacteria</taxon>
        <taxon>Bacillati</taxon>
        <taxon>Bacillota</taxon>
        <taxon>Clostridia</taxon>
        <taxon>Lachnospirales</taxon>
        <taxon>Lachnospiraceae</taxon>
        <taxon>Parasporobacterium</taxon>
    </lineage>
</organism>
<evidence type="ECO:0000256" key="9">
    <source>
        <dbReference type="RuleBase" id="RU363038"/>
    </source>
</evidence>
<dbReference type="NCBIfam" id="TIGR00456">
    <property type="entry name" value="argS"/>
    <property type="match status" value="1"/>
</dbReference>
<evidence type="ECO:0000259" key="11">
    <source>
        <dbReference type="SMART" id="SM01016"/>
    </source>
</evidence>
<keyword evidence="5 8" id="KW-0648">Protein biosynthesis</keyword>
<keyword evidence="3 8" id="KW-0547">Nucleotide-binding</keyword>
<dbReference type="PANTHER" id="PTHR11956:SF5">
    <property type="entry name" value="ARGININE--TRNA LIGASE, CYTOPLASMIC"/>
    <property type="match status" value="1"/>
</dbReference>
<keyword evidence="2 8" id="KW-0436">Ligase</keyword>
<evidence type="ECO:0000313" key="13">
    <source>
        <dbReference type="Proteomes" id="UP000184342"/>
    </source>
</evidence>
<evidence type="ECO:0000256" key="1">
    <source>
        <dbReference type="ARBA" id="ARBA00005594"/>
    </source>
</evidence>
<dbReference type="InterPro" id="IPR005148">
    <property type="entry name" value="Arg-tRNA-synth_N"/>
</dbReference>
<dbReference type="Pfam" id="PF05746">
    <property type="entry name" value="DALR_1"/>
    <property type="match status" value="1"/>
</dbReference>
<evidence type="ECO:0000259" key="10">
    <source>
        <dbReference type="SMART" id="SM00836"/>
    </source>
</evidence>
<reference evidence="12 13" key="1">
    <citation type="submission" date="2016-11" db="EMBL/GenBank/DDBJ databases">
        <authorList>
            <person name="Jaros S."/>
            <person name="Januszkiewicz K."/>
            <person name="Wedrychowicz H."/>
        </authorList>
    </citation>
    <scope>NUCLEOTIDE SEQUENCE [LARGE SCALE GENOMIC DNA]</scope>
    <source>
        <strain evidence="12 13">DSM 15970</strain>
    </source>
</reference>
<feature type="short sequence motif" description="'HIGH' region" evidence="8">
    <location>
        <begin position="123"/>
        <end position="133"/>
    </location>
</feature>
<dbReference type="GO" id="GO:0005737">
    <property type="term" value="C:cytoplasm"/>
    <property type="evidence" value="ECO:0007669"/>
    <property type="project" value="UniProtKB-SubCell"/>
</dbReference>
<dbReference type="OrthoDB" id="9805987at2"/>
<dbReference type="InterPro" id="IPR036695">
    <property type="entry name" value="Arg-tRNA-synth_N_sf"/>
</dbReference>
<dbReference type="Pfam" id="PF03485">
    <property type="entry name" value="Arg_tRNA_synt_N"/>
    <property type="match status" value="1"/>
</dbReference>
<evidence type="ECO:0000256" key="4">
    <source>
        <dbReference type="ARBA" id="ARBA00022840"/>
    </source>
</evidence>
<evidence type="ECO:0000256" key="5">
    <source>
        <dbReference type="ARBA" id="ARBA00022917"/>
    </source>
</evidence>
<feature type="domain" description="DALR anticodon binding" evidence="10">
    <location>
        <begin position="470"/>
        <end position="590"/>
    </location>
</feature>
<proteinExistence type="inferred from homology"/>
<dbReference type="Proteomes" id="UP000184342">
    <property type="component" value="Unassembled WGS sequence"/>
</dbReference>
<dbReference type="SMART" id="SM00836">
    <property type="entry name" value="DALR_1"/>
    <property type="match status" value="1"/>
</dbReference>
<dbReference type="Pfam" id="PF00750">
    <property type="entry name" value="tRNA-synt_1d"/>
    <property type="match status" value="1"/>
</dbReference>
<gene>
    <name evidence="8" type="primary">argS</name>
    <name evidence="12" type="ORF">SAMN02745691_01158</name>
</gene>
<comment type="subcellular location">
    <subcellularLocation>
        <location evidence="8">Cytoplasm</location>
    </subcellularLocation>
</comment>
<keyword evidence="8" id="KW-0963">Cytoplasm</keyword>
<dbReference type="InterPro" id="IPR001278">
    <property type="entry name" value="Arg-tRNA-ligase"/>
</dbReference>
<keyword evidence="13" id="KW-1185">Reference proteome</keyword>
<comment type="similarity">
    <text evidence="1 8 9">Belongs to the class-I aminoacyl-tRNA synthetase family.</text>
</comment>